<organism evidence="2 3">
    <name type="scientific">Bradyrhizobium algeriense</name>
    <dbReference type="NCBI Taxonomy" id="634784"/>
    <lineage>
        <taxon>Bacteria</taxon>
        <taxon>Pseudomonadati</taxon>
        <taxon>Pseudomonadota</taxon>
        <taxon>Alphaproteobacteria</taxon>
        <taxon>Hyphomicrobiales</taxon>
        <taxon>Nitrobacteraceae</taxon>
        <taxon>Bradyrhizobium</taxon>
    </lineage>
</organism>
<evidence type="ECO:0000259" key="1">
    <source>
        <dbReference type="Pfam" id="PF05050"/>
    </source>
</evidence>
<dbReference type="InterPro" id="IPR029063">
    <property type="entry name" value="SAM-dependent_MTases_sf"/>
</dbReference>
<dbReference type="GO" id="GO:0032259">
    <property type="term" value="P:methylation"/>
    <property type="evidence" value="ECO:0007669"/>
    <property type="project" value="UniProtKB-KW"/>
</dbReference>
<dbReference type="Proteomes" id="UP001364224">
    <property type="component" value="Unassembled WGS sequence"/>
</dbReference>
<name>A0ABU8B608_9BRAD</name>
<comment type="caution">
    <text evidence="2">The sequence shown here is derived from an EMBL/GenBank/DDBJ whole genome shotgun (WGS) entry which is preliminary data.</text>
</comment>
<dbReference type="NCBIfam" id="TIGR01444">
    <property type="entry name" value="fkbM_fam"/>
    <property type="match status" value="1"/>
</dbReference>
<dbReference type="PANTHER" id="PTHR34203">
    <property type="entry name" value="METHYLTRANSFERASE, FKBM FAMILY PROTEIN"/>
    <property type="match status" value="1"/>
</dbReference>
<evidence type="ECO:0000313" key="2">
    <source>
        <dbReference type="EMBL" id="MEH2553644.1"/>
    </source>
</evidence>
<dbReference type="InterPro" id="IPR052514">
    <property type="entry name" value="SAM-dependent_MTase"/>
</dbReference>
<accession>A0ABU8B608</accession>
<proteinExistence type="predicted"/>
<keyword evidence="3" id="KW-1185">Reference proteome</keyword>
<dbReference type="SUPFAM" id="SSF53335">
    <property type="entry name" value="S-adenosyl-L-methionine-dependent methyltransferases"/>
    <property type="match status" value="1"/>
</dbReference>
<dbReference type="Pfam" id="PF05050">
    <property type="entry name" value="Methyltransf_21"/>
    <property type="match status" value="1"/>
</dbReference>
<dbReference type="RefSeq" id="WP_334478169.1">
    <property type="nucleotide sequence ID" value="NZ_JAZHRV010000001.1"/>
</dbReference>
<keyword evidence="2" id="KW-0808">Transferase</keyword>
<gene>
    <name evidence="2" type="ORF">V1286_001173</name>
</gene>
<protein>
    <submittedName>
        <fullName evidence="2">FkbM family methyltransferase</fullName>
    </submittedName>
</protein>
<feature type="domain" description="Methyltransferase FkbM" evidence="1">
    <location>
        <begin position="56"/>
        <end position="217"/>
    </location>
</feature>
<dbReference type="Gene3D" id="3.40.50.150">
    <property type="entry name" value="Vaccinia Virus protein VP39"/>
    <property type="match status" value="1"/>
</dbReference>
<sequence>MNYANPLLIQIRALAQQLHILRPMLRIYRRIFSEAYEQNFRDLLLTNIREGDLVWDVGANVGLYTRLFVDRVGRDGKVIAFEPSPRAFAQLRSSFATEPSVILQEVALSDFDGEADFFVAERGSTVTDSLVVHSGNSATIPASVKRGDSMCSLNAPAIIKIDVEGAELEVLKGMTETLRNPELRGVFVEVHFLALARRGMRTAPLEIQKILEQAGFDVVWTDASHIAGLRKSTLK</sequence>
<keyword evidence="2" id="KW-0489">Methyltransferase</keyword>
<evidence type="ECO:0000313" key="3">
    <source>
        <dbReference type="Proteomes" id="UP001364224"/>
    </source>
</evidence>
<dbReference type="GO" id="GO:0008168">
    <property type="term" value="F:methyltransferase activity"/>
    <property type="evidence" value="ECO:0007669"/>
    <property type="project" value="UniProtKB-KW"/>
</dbReference>
<dbReference type="InterPro" id="IPR006342">
    <property type="entry name" value="FkbM_mtfrase"/>
</dbReference>
<dbReference type="EMBL" id="JAZHRV010000001">
    <property type="protein sequence ID" value="MEH2553644.1"/>
    <property type="molecule type" value="Genomic_DNA"/>
</dbReference>
<reference evidence="2 3" key="1">
    <citation type="submission" date="2024-02" db="EMBL/GenBank/DDBJ databases">
        <title>Adaptive strategies in a cosmopolitan and abundant soil bacterium.</title>
        <authorList>
            <person name="Carini P."/>
        </authorList>
    </citation>
    <scope>NUCLEOTIDE SEQUENCE [LARGE SCALE GENOMIC DNA]</scope>
    <source>
        <strain evidence="2 3">AZCC 1608</strain>
    </source>
</reference>
<dbReference type="PANTHER" id="PTHR34203:SF15">
    <property type="entry name" value="SLL1173 PROTEIN"/>
    <property type="match status" value="1"/>
</dbReference>